<sequence length="445" mass="49860">MRVFLIQTAKGLFSSSGGYKANNALLRYLASRGHCVRQLCYSYRGEVESYMDSSSEVNMQFRTKVLHMRSDSDKPGQDVQVHELCMEDGVETLALDSEGFDAAFGGRVESPNQLARMTADYIENGTSSAPLMDFISFLQEEIKRFSPTHIIFNDGLSMKASLAPELAHLTMYRIAVVHTAEQLPFGPFAGGLPGHSSTTREADFFQQLDGIWSVSETICRYALEHGQLETRFLIHHPWTYMVGKDHVIPDQVFNWDKRFVGMINPCPVKGASILVDLARKCPQLEFLTYMSWGADDATVKEIKDLSNMTVRPCCAVEKDLWRDTKVLVVPSLWCEAWGMVVVEAHLRGIPVVSSNAGALSESMLGMDYIIPVTPITGERDASGRYAIPKQDVAPWVKVITKLMQDRCEYERVSANVRTTTIKWLKGNSEADIETWLMGMRTGSKI</sequence>
<dbReference type="RefSeq" id="XP_041678943.1">
    <property type="nucleotide sequence ID" value="XM_041828040.1"/>
</dbReference>
<evidence type="ECO:0000313" key="5">
    <source>
        <dbReference type="Proteomes" id="UP000184255"/>
    </source>
</evidence>
<reference evidence="5" key="1">
    <citation type="journal article" date="2016" name="Genome Biol. Evol.">
        <title>Comparative 'omics' of the Fusarium fujikuroi species complex highlights differences in genetic potential and metabolite synthesis.</title>
        <authorList>
            <person name="Niehaus E.-M."/>
            <person name="Muensterkoetter M."/>
            <person name="Proctor R.H."/>
            <person name="Brown D.W."/>
            <person name="Sharon A."/>
            <person name="Idan Y."/>
            <person name="Oren-Young L."/>
            <person name="Sieber C.M."/>
            <person name="Novak O."/>
            <person name="Pencik A."/>
            <person name="Tarkowska D."/>
            <person name="Hromadova K."/>
            <person name="Freeman S."/>
            <person name="Maymon M."/>
            <person name="Elazar M."/>
            <person name="Youssef S.A."/>
            <person name="El-Shabrawy E.S.M."/>
            <person name="Shalaby A.B.A."/>
            <person name="Houterman P."/>
            <person name="Brock N.L."/>
            <person name="Burkhardt I."/>
            <person name="Tsavkelova E.A."/>
            <person name="Dickschat J.S."/>
            <person name="Galuszka P."/>
            <person name="Gueldener U."/>
            <person name="Tudzynski B."/>
        </authorList>
    </citation>
    <scope>NUCLEOTIDE SEQUENCE [LARGE SCALE GENOMIC DNA]</scope>
    <source>
        <strain evidence="5">MRC7560</strain>
    </source>
</reference>
<keyword evidence="1" id="KW-0328">Glycosyltransferase</keyword>
<accession>A0A1L7SZC1</accession>
<dbReference type="PANTHER" id="PTHR12526">
    <property type="entry name" value="GLYCOSYLTRANSFERASE"/>
    <property type="match status" value="1"/>
</dbReference>
<dbReference type="Proteomes" id="UP000184255">
    <property type="component" value="Unassembled WGS sequence"/>
</dbReference>
<dbReference type="SUPFAM" id="SSF53756">
    <property type="entry name" value="UDP-Glycosyltransferase/glycogen phosphorylase"/>
    <property type="match status" value="1"/>
</dbReference>
<feature type="domain" description="Glycosyl transferase family 1" evidence="3">
    <location>
        <begin position="320"/>
        <end position="414"/>
    </location>
</feature>
<organism evidence="4 5">
    <name type="scientific">Fusarium mangiferae</name>
    <name type="common">Mango malformation disease fungus</name>
    <dbReference type="NCBI Taxonomy" id="192010"/>
    <lineage>
        <taxon>Eukaryota</taxon>
        <taxon>Fungi</taxon>
        <taxon>Dikarya</taxon>
        <taxon>Ascomycota</taxon>
        <taxon>Pezizomycotina</taxon>
        <taxon>Sordariomycetes</taxon>
        <taxon>Hypocreomycetidae</taxon>
        <taxon>Hypocreales</taxon>
        <taxon>Nectriaceae</taxon>
        <taxon>Fusarium</taxon>
        <taxon>Fusarium fujikuroi species complex</taxon>
    </lineage>
</organism>
<dbReference type="InterPro" id="IPR001296">
    <property type="entry name" value="Glyco_trans_1"/>
</dbReference>
<evidence type="ECO:0000256" key="1">
    <source>
        <dbReference type="ARBA" id="ARBA00022676"/>
    </source>
</evidence>
<dbReference type="EMBL" id="FCQH01000002">
    <property type="protein sequence ID" value="CVK87856.1"/>
    <property type="molecule type" value="Genomic_DNA"/>
</dbReference>
<gene>
    <name evidence="4" type="ORF">FMAN_05316</name>
</gene>
<keyword evidence="5" id="KW-1185">Reference proteome</keyword>
<comment type="caution">
    <text evidence="4">The sequence shown here is derived from an EMBL/GenBank/DDBJ whole genome shotgun (WGS) entry which is preliminary data.</text>
</comment>
<dbReference type="GeneID" id="65084583"/>
<evidence type="ECO:0000256" key="2">
    <source>
        <dbReference type="ARBA" id="ARBA00022679"/>
    </source>
</evidence>
<name>A0A1L7SZC1_FUSMA</name>
<dbReference type="PANTHER" id="PTHR12526:SF510">
    <property type="entry name" value="D-INOSITOL 3-PHOSPHATE GLYCOSYLTRANSFERASE"/>
    <property type="match status" value="1"/>
</dbReference>
<keyword evidence="2" id="KW-0808">Transferase</keyword>
<evidence type="ECO:0000313" key="4">
    <source>
        <dbReference type="EMBL" id="CVK87856.1"/>
    </source>
</evidence>
<dbReference type="Gene3D" id="3.40.50.2000">
    <property type="entry name" value="Glycogen Phosphorylase B"/>
    <property type="match status" value="1"/>
</dbReference>
<dbReference type="Pfam" id="PF00534">
    <property type="entry name" value="Glycos_transf_1"/>
    <property type="match status" value="1"/>
</dbReference>
<dbReference type="AlphaFoldDB" id="A0A1L7SZC1"/>
<proteinExistence type="predicted"/>
<dbReference type="VEuPathDB" id="FungiDB:FMAN_05316"/>
<dbReference type="GO" id="GO:0016757">
    <property type="term" value="F:glycosyltransferase activity"/>
    <property type="evidence" value="ECO:0007669"/>
    <property type="project" value="UniProtKB-KW"/>
</dbReference>
<protein>
    <recommendedName>
        <fullName evidence="3">Glycosyl transferase family 1 domain-containing protein</fullName>
    </recommendedName>
</protein>
<evidence type="ECO:0000259" key="3">
    <source>
        <dbReference type="Pfam" id="PF00534"/>
    </source>
</evidence>